<evidence type="ECO:0000313" key="2">
    <source>
        <dbReference type="EMBL" id="MBS2554786.1"/>
    </source>
</evidence>
<comment type="caution">
    <text evidence="2">The sequence shown here is derived from an EMBL/GenBank/DDBJ whole genome shotgun (WGS) entry which is preliminary data.</text>
</comment>
<reference evidence="2 3" key="1">
    <citation type="submission" date="2020-02" db="EMBL/GenBank/DDBJ databases">
        <title>Acidophilic actinobacteria isolated from forest soil.</title>
        <authorList>
            <person name="Golinska P."/>
        </authorList>
    </citation>
    <scope>NUCLEOTIDE SEQUENCE [LARGE SCALE GENOMIC DNA]</scope>
    <source>
        <strain evidence="2 3">NL8</strain>
    </source>
</reference>
<dbReference type="EMBL" id="JAAFYZ010000564">
    <property type="protein sequence ID" value="MBS2554786.1"/>
    <property type="molecule type" value="Genomic_DNA"/>
</dbReference>
<feature type="non-terminal residue" evidence="2">
    <location>
        <position position="1"/>
    </location>
</feature>
<proteinExistence type="predicted"/>
<evidence type="ECO:0000256" key="1">
    <source>
        <dbReference type="SAM" id="MobiDB-lite"/>
    </source>
</evidence>
<sequence length="105" mass="10792">RSPADATEGNEPKTSRKNGKTQWFGTGDPARSAASLGVGNAALACVPIPSWRVRTVPTTKTDTGGYRIDLATKADAADSKACRRDAVAVGCCGTAAPHPGMFSTN</sequence>
<name>A0ABS5L8V6_9ACTN</name>
<accession>A0ABS5L8V6</accession>
<dbReference type="Proteomes" id="UP000730482">
    <property type="component" value="Unassembled WGS sequence"/>
</dbReference>
<protein>
    <submittedName>
        <fullName evidence="2">Uncharacterized protein</fullName>
    </submittedName>
</protein>
<organism evidence="2 3">
    <name type="scientific">Catenulispora pinistramenti</name>
    <dbReference type="NCBI Taxonomy" id="2705254"/>
    <lineage>
        <taxon>Bacteria</taxon>
        <taxon>Bacillati</taxon>
        <taxon>Actinomycetota</taxon>
        <taxon>Actinomycetes</taxon>
        <taxon>Catenulisporales</taxon>
        <taxon>Catenulisporaceae</taxon>
        <taxon>Catenulispora</taxon>
    </lineage>
</organism>
<feature type="region of interest" description="Disordered" evidence="1">
    <location>
        <begin position="1"/>
        <end position="30"/>
    </location>
</feature>
<gene>
    <name evidence="2" type="ORF">KGQ19_48850</name>
</gene>
<keyword evidence="3" id="KW-1185">Reference proteome</keyword>
<dbReference type="RefSeq" id="WP_212022503.1">
    <property type="nucleotide sequence ID" value="NZ_JAAFYZ010000564.1"/>
</dbReference>
<evidence type="ECO:0000313" key="3">
    <source>
        <dbReference type="Proteomes" id="UP000730482"/>
    </source>
</evidence>